<dbReference type="GO" id="GO:0012505">
    <property type="term" value="C:endomembrane system"/>
    <property type="evidence" value="ECO:0007669"/>
    <property type="project" value="UniProtKB-SubCell"/>
</dbReference>
<dbReference type="Pfam" id="PF00651">
    <property type="entry name" value="BTB"/>
    <property type="match status" value="1"/>
</dbReference>
<dbReference type="InterPro" id="IPR011333">
    <property type="entry name" value="SKP1/BTB/POZ_sf"/>
</dbReference>
<dbReference type="CDD" id="cd18186">
    <property type="entry name" value="BTB_POZ_ZBTB_KLHL-like"/>
    <property type="match status" value="1"/>
</dbReference>
<sequence>MGSTSDDDHVILICKNTDSTETETEMEEIHVSTTDILNWDLQTMLRFPTIKIRARRSRLIEQCSYFRGLFSGSFSESCLGSITVEWNVPLFMDILKHLYDCPLEITSDNFLSLYEGALYFGVDSLLLKCKIWFSDVSSSKGSQPLQMQMEDIILIWKFGLEHESDFLMELCTSYLARNFMGASHSTLFEKVPYNMLLSSIEHPHLTVDSEMHLCDALLRWLENNFKSMETSGRGDYNCDRMLKQIRIGLLPLFFAAGKRNTLCFKQLAEESLDSIFRQLKIPPMGSQNLLGYDDSDLQHLRIRLTEYSKKVNLSDCPQITTAVLLLSLVPLSPPMDLRSKNIIELLYNSFEQPIRDKHALPQILLQTLSFEAVQEVDISKCQRLPIEGAIECFCKSFPSLKILRAAYLLNIRTTNFLQLALKCPKVCEIDLTVDVTPLMPALVSIVSSSLSVTSLVSEAASRVKYNAVDAFLFYEFGLPLSNITRLTLEGRTDIYDSDLRYISKICLSLHHLNLRGCISVTDTGISDLIIKCIKLNSIVVCDTSFGENSVQALSSAISDCGSFSFHFRDKHLSSVASNLQTLHMGGCRGVNNLSLLKLMSQMQLLRGLCLRGTDIVDQALDNFPGSSLEALDVSDTEISGAALAHTIHRNPNLKCLKVRGCSNLFQEKNRTEEREYVFSCLHEELCSKLGKMCKLEEFEFGWGFSSLSLKTMEPALMTLQRINVGLGGMLGEDALRKLPAICPMLETITFRFQVISDSIVENIATSLTNLQELALCNCFGDMSISSFKFVSQNLKKLRLQRVTPWMTNYDLDILTQNCQNLVEISLSGCPLLNSDSQHIISRGWPGLISIHLEECGGITANGVSSLFDCKAIEDLQLRHNGPGLKKNFIFDAALKIPMLRKLSLDICDASEGDFDLPQTNADRYFLSSLKIARCKYRRCAFDLPAPARRVGSRSVHVETLVFVWNSRDLTRAVVKERL</sequence>
<accession>A0AAE1N1M3</accession>
<dbReference type="Pfam" id="PF07707">
    <property type="entry name" value="BACK"/>
    <property type="match status" value="1"/>
</dbReference>
<dbReference type="Gene3D" id="3.80.10.10">
    <property type="entry name" value="Ribonuclease Inhibitor"/>
    <property type="match status" value="2"/>
</dbReference>
<dbReference type="SMART" id="SM00367">
    <property type="entry name" value="LRR_CC"/>
    <property type="match status" value="7"/>
</dbReference>
<comment type="pathway">
    <text evidence="3">Protein modification; protein ubiquitination.</text>
</comment>
<evidence type="ECO:0000256" key="2">
    <source>
        <dbReference type="ARBA" id="ARBA00004184"/>
    </source>
</evidence>
<evidence type="ECO:0000313" key="6">
    <source>
        <dbReference type="Proteomes" id="UP001293593"/>
    </source>
</evidence>
<dbReference type="GO" id="GO:0031146">
    <property type="term" value="P:SCF-dependent proteasomal ubiquitin-dependent protein catabolic process"/>
    <property type="evidence" value="ECO:0007669"/>
    <property type="project" value="TreeGrafter"/>
</dbReference>
<dbReference type="AlphaFoldDB" id="A0AAE1N1M3"/>
<dbReference type="PANTHER" id="PTHR13318:SF71">
    <property type="entry name" value="BTB_POZ DOMAIN-CONTAINING PROTEIN FBL11"/>
    <property type="match status" value="1"/>
</dbReference>
<feature type="domain" description="BTB" evidence="4">
    <location>
        <begin position="39"/>
        <end position="107"/>
    </location>
</feature>
<comment type="caution">
    <text evidence="5">The sequence shown here is derived from an EMBL/GenBank/DDBJ whole genome shotgun (WGS) entry which is preliminary data.</text>
</comment>
<dbReference type="InterPro" id="IPR000210">
    <property type="entry name" value="BTB/POZ_dom"/>
</dbReference>
<dbReference type="InterPro" id="IPR011705">
    <property type="entry name" value="BACK"/>
</dbReference>
<dbReference type="InterPro" id="IPR006553">
    <property type="entry name" value="Leu-rich_rpt_Cys-con_subtyp"/>
</dbReference>
<evidence type="ECO:0000256" key="3">
    <source>
        <dbReference type="ARBA" id="ARBA00004906"/>
    </source>
</evidence>
<dbReference type="Gene3D" id="1.25.40.420">
    <property type="match status" value="1"/>
</dbReference>
<name>A0AAE1N1M3_9FABA</name>
<dbReference type="Proteomes" id="UP001293593">
    <property type="component" value="Unassembled WGS sequence"/>
</dbReference>
<dbReference type="Gene3D" id="3.30.710.10">
    <property type="entry name" value="Potassium Channel Kv1.1, Chain A"/>
    <property type="match status" value="1"/>
</dbReference>
<dbReference type="InterPro" id="IPR032675">
    <property type="entry name" value="LRR_dom_sf"/>
</dbReference>
<protein>
    <recommendedName>
        <fullName evidence="4">BTB domain-containing protein</fullName>
    </recommendedName>
</protein>
<dbReference type="PROSITE" id="PS50097">
    <property type="entry name" value="BTB"/>
    <property type="match status" value="1"/>
</dbReference>
<dbReference type="SUPFAM" id="SSF52047">
    <property type="entry name" value="RNI-like"/>
    <property type="match status" value="2"/>
</dbReference>
<comment type="subcellular location">
    <subcellularLocation>
        <location evidence="2">Endomembrane system</location>
        <topology evidence="2">Peripheral membrane protein</topology>
    </subcellularLocation>
</comment>
<gene>
    <name evidence="5" type="ORF">QN277_013094</name>
</gene>
<dbReference type="SUPFAM" id="SSF54695">
    <property type="entry name" value="POZ domain"/>
    <property type="match status" value="1"/>
</dbReference>
<proteinExistence type="predicted"/>
<organism evidence="5 6">
    <name type="scientific">Acacia crassicarpa</name>
    <name type="common">northern wattle</name>
    <dbReference type="NCBI Taxonomy" id="499986"/>
    <lineage>
        <taxon>Eukaryota</taxon>
        <taxon>Viridiplantae</taxon>
        <taxon>Streptophyta</taxon>
        <taxon>Embryophyta</taxon>
        <taxon>Tracheophyta</taxon>
        <taxon>Spermatophyta</taxon>
        <taxon>Magnoliopsida</taxon>
        <taxon>eudicotyledons</taxon>
        <taxon>Gunneridae</taxon>
        <taxon>Pentapetalae</taxon>
        <taxon>rosids</taxon>
        <taxon>fabids</taxon>
        <taxon>Fabales</taxon>
        <taxon>Fabaceae</taxon>
        <taxon>Caesalpinioideae</taxon>
        <taxon>mimosoid clade</taxon>
        <taxon>Acacieae</taxon>
        <taxon>Acacia</taxon>
    </lineage>
</organism>
<dbReference type="GO" id="GO:0019005">
    <property type="term" value="C:SCF ubiquitin ligase complex"/>
    <property type="evidence" value="ECO:0007669"/>
    <property type="project" value="TreeGrafter"/>
</dbReference>
<evidence type="ECO:0000256" key="1">
    <source>
        <dbReference type="ARBA" id="ARBA00002668"/>
    </source>
</evidence>
<evidence type="ECO:0000259" key="4">
    <source>
        <dbReference type="PROSITE" id="PS50097"/>
    </source>
</evidence>
<keyword evidence="6" id="KW-1185">Reference proteome</keyword>
<comment type="function">
    <text evidence="1">May act as a substrate-specific adapter of an E3 ubiquitin-protein ligase complex (CUL3-RBX1-BTB) which mediates the ubiquitination and subsequent proteasomal degradation of target proteins.</text>
</comment>
<reference evidence="5" key="1">
    <citation type="submission" date="2023-10" db="EMBL/GenBank/DDBJ databases">
        <title>Chromosome-level genome of the transformable northern wattle, Acacia crassicarpa.</title>
        <authorList>
            <person name="Massaro I."/>
            <person name="Sinha N.R."/>
            <person name="Poethig S."/>
            <person name="Leichty A.R."/>
        </authorList>
    </citation>
    <scope>NUCLEOTIDE SEQUENCE</scope>
    <source>
        <strain evidence="5">Acra3RX</strain>
        <tissue evidence="5">Leaf</tissue>
    </source>
</reference>
<dbReference type="SMART" id="SM00875">
    <property type="entry name" value="BACK"/>
    <property type="match status" value="1"/>
</dbReference>
<dbReference type="PANTHER" id="PTHR13318">
    <property type="entry name" value="PARTNER OF PAIRED, ISOFORM B-RELATED"/>
    <property type="match status" value="1"/>
</dbReference>
<dbReference type="EMBL" id="JAWXYG010000002">
    <property type="protein sequence ID" value="KAK4281625.1"/>
    <property type="molecule type" value="Genomic_DNA"/>
</dbReference>
<evidence type="ECO:0000313" key="5">
    <source>
        <dbReference type="EMBL" id="KAK4281625.1"/>
    </source>
</evidence>